<dbReference type="FunCoup" id="B3RUG1">
    <property type="interactions" value="536"/>
</dbReference>
<dbReference type="PhylomeDB" id="B3RUG1"/>
<dbReference type="PROSITE" id="PS50027">
    <property type="entry name" value="EGF_LAM_2"/>
    <property type="match status" value="10"/>
</dbReference>
<feature type="disulfide bond" evidence="13">
    <location>
        <begin position="1004"/>
        <end position="1016"/>
    </location>
</feature>
<dbReference type="PROSITE" id="PS01248">
    <property type="entry name" value="EGF_LAM_1"/>
    <property type="match status" value="5"/>
</dbReference>
<dbReference type="FunFam" id="2.10.25.10:FF:000135">
    <property type="entry name" value="Laminin subunit beta 4"/>
    <property type="match status" value="1"/>
</dbReference>
<feature type="domain" description="Laminin EGF-like" evidence="15">
    <location>
        <begin position="1004"/>
        <end position="1052"/>
    </location>
</feature>
<dbReference type="GO" id="GO:0070831">
    <property type="term" value="P:basement membrane assembly"/>
    <property type="evidence" value="ECO:0000318"/>
    <property type="project" value="GO_Central"/>
</dbReference>
<feature type="disulfide bond" evidence="13">
    <location>
        <begin position="469"/>
        <end position="478"/>
    </location>
</feature>
<dbReference type="AlphaFoldDB" id="B3RUG1"/>
<dbReference type="GO" id="GO:0043256">
    <property type="term" value="C:laminin complex"/>
    <property type="evidence" value="ECO:0000318"/>
    <property type="project" value="GO_Central"/>
</dbReference>
<dbReference type="SMART" id="SM00136">
    <property type="entry name" value="LamNT"/>
    <property type="match status" value="1"/>
</dbReference>
<dbReference type="FunFam" id="2.60.120.260:FF:000073">
    <property type="entry name" value="Laminin subunit beta 3"/>
    <property type="match status" value="1"/>
</dbReference>
<keyword evidence="11 13" id="KW-0424">Laminin EGF-like domain</keyword>
<feature type="disulfide bond" evidence="13">
    <location>
        <begin position="766"/>
        <end position="775"/>
    </location>
</feature>
<feature type="domain" description="Laminin EGF-like" evidence="15">
    <location>
        <begin position="1053"/>
        <end position="1100"/>
    </location>
</feature>
<evidence type="ECO:0000256" key="6">
    <source>
        <dbReference type="ARBA" id="ARBA00022869"/>
    </source>
</evidence>
<dbReference type="OMA" id="NSHACKR"/>
<dbReference type="InterPro" id="IPR000742">
    <property type="entry name" value="EGF"/>
</dbReference>
<comment type="subcellular location">
    <subcellularLocation>
        <location evidence="1">Secreted</location>
        <location evidence="1">Extracellular space</location>
        <location evidence="1">Extracellular matrix</location>
        <location evidence="1">Basement membrane</location>
    </subcellularLocation>
</comment>
<dbReference type="SMART" id="SM00180">
    <property type="entry name" value="EGF_Lam"/>
    <property type="match status" value="13"/>
</dbReference>
<keyword evidence="6" id="KW-0084">Basement membrane</keyword>
<evidence type="ECO:0000256" key="12">
    <source>
        <dbReference type="ARBA" id="ARBA00065619"/>
    </source>
</evidence>
<dbReference type="InterPro" id="IPR056863">
    <property type="entry name" value="LMN_ATRN_NET-like_EGF"/>
</dbReference>
<feature type="disulfide bond" evidence="13">
    <location>
        <begin position="1025"/>
        <end position="1034"/>
    </location>
</feature>
<dbReference type="FunFam" id="2.10.25.10:FF:000130">
    <property type="entry name" value="Laminin subunit beta 1"/>
    <property type="match status" value="1"/>
</dbReference>
<dbReference type="OrthoDB" id="5985440at2759"/>
<evidence type="ECO:0000256" key="4">
    <source>
        <dbReference type="ARBA" id="ARBA00022729"/>
    </source>
</evidence>
<organism evidence="18 19">
    <name type="scientific">Trichoplax adhaerens</name>
    <name type="common">Trichoplax reptans</name>
    <dbReference type="NCBI Taxonomy" id="10228"/>
    <lineage>
        <taxon>Eukaryota</taxon>
        <taxon>Metazoa</taxon>
        <taxon>Placozoa</taxon>
        <taxon>Uniplacotomia</taxon>
        <taxon>Trichoplacea</taxon>
        <taxon>Trichoplacidae</taxon>
        <taxon>Trichoplax</taxon>
    </lineage>
</organism>
<comment type="subunit">
    <text evidence="12">Laminin is a complex glycoprotein, consisting of three different polypeptide chains (alpha, beta, gamma), which are bound to each other by disulfide bonds into a cross-shaped molecule comprising one long and three short arms with globules at each end.</text>
</comment>
<evidence type="ECO:0000313" key="19">
    <source>
        <dbReference type="Proteomes" id="UP000009022"/>
    </source>
</evidence>
<keyword evidence="7" id="KW-0130">Cell adhesion</keyword>
<feature type="disulfide bond" evidence="13">
    <location>
        <begin position="1053"/>
        <end position="1065"/>
    </location>
</feature>
<evidence type="ECO:0000256" key="2">
    <source>
        <dbReference type="ARBA" id="ARBA00022525"/>
    </source>
</evidence>
<dbReference type="PRINTS" id="PR00011">
    <property type="entry name" value="EGFLAMININ"/>
</dbReference>
<keyword evidence="3" id="KW-0272">Extracellular matrix</keyword>
<evidence type="ECO:0000256" key="8">
    <source>
        <dbReference type="ARBA" id="ARBA00023054"/>
    </source>
</evidence>
<dbReference type="InterPro" id="IPR050440">
    <property type="entry name" value="Laminin/Netrin_ECM"/>
</dbReference>
<dbReference type="STRING" id="10228.B3RUG1"/>
<evidence type="ECO:0000259" key="15">
    <source>
        <dbReference type="PROSITE" id="PS50027"/>
    </source>
</evidence>
<dbReference type="GO" id="GO:0009888">
    <property type="term" value="P:tissue development"/>
    <property type="evidence" value="ECO:0000318"/>
    <property type="project" value="GO_Central"/>
</dbReference>
<evidence type="ECO:0000256" key="13">
    <source>
        <dbReference type="PROSITE-ProRule" id="PRU00460"/>
    </source>
</evidence>
<dbReference type="eggNOG" id="KOG0994">
    <property type="taxonomic scope" value="Eukaryota"/>
</dbReference>
<keyword evidence="19" id="KW-1185">Reference proteome</keyword>
<evidence type="ECO:0000256" key="5">
    <source>
        <dbReference type="ARBA" id="ARBA00022737"/>
    </source>
</evidence>
<keyword evidence="10" id="KW-0325">Glycoprotein</keyword>
<dbReference type="PROSITE" id="PS51117">
    <property type="entry name" value="LAMININ_NTER"/>
    <property type="match status" value="1"/>
</dbReference>
<feature type="domain" description="Laminin EGF-like" evidence="15">
    <location>
        <begin position="447"/>
        <end position="497"/>
    </location>
</feature>
<proteinExistence type="predicted"/>
<evidence type="ECO:0000256" key="1">
    <source>
        <dbReference type="ARBA" id="ARBA00004302"/>
    </source>
</evidence>
<dbReference type="GO" id="GO:0034446">
    <property type="term" value="P:substrate adhesion-dependent cell spreading"/>
    <property type="evidence" value="ECO:0000318"/>
    <property type="project" value="GO_Central"/>
</dbReference>
<feature type="domain" description="Laminin EGF-like" evidence="15">
    <location>
        <begin position="794"/>
        <end position="840"/>
    </location>
</feature>
<feature type="domain" description="Laminin EGF-like" evidence="15">
    <location>
        <begin position="396"/>
        <end position="446"/>
    </location>
</feature>
<dbReference type="InParanoid" id="B3RUG1"/>
<feature type="disulfide bond" evidence="13">
    <location>
        <begin position="1074"/>
        <end position="1083"/>
    </location>
</feature>
<feature type="disulfide bond" evidence="13">
    <location>
        <begin position="860"/>
        <end position="869"/>
    </location>
</feature>
<feature type="disulfide bond" evidence="13">
    <location>
        <begin position="1122"/>
        <end position="1131"/>
    </location>
</feature>
<dbReference type="GeneID" id="6753053"/>
<dbReference type="SUPFAM" id="SSF57196">
    <property type="entry name" value="EGF/Laminin"/>
    <property type="match status" value="12"/>
</dbReference>
<feature type="disulfide bond" evidence="13">
    <location>
        <begin position="1103"/>
        <end position="1120"/>
    </location>
</feature>
<evidence type="ECO:0000256" key="10">
    <source>
        <dbReference type="ARBA" id="ARBA00023180"/>
    </source>
</evidence>
<protein>
    <submittedName>
        <fullName evidence="18">Uncharacterized protein</fullName>
    </submittedName>
</protein>
<keyword evidence="8" id="KW-0175">Coiled coil</keyword>
<dbReference type="Gene3D" id="2.170.300.10">
    <property type="entry name" value="Tie2 ligand-binding domain superfamily"/>
    <property type="match status" value="1"/>
</dbReference>
<keyword evidence="2" id="KW-0964">Secreted</keyword>
<feature type="domain" description="Laminin EGF-like" evidence="15">
    <location>
        <begin position="952"/>
        <end position="1003"/>
    </location>
</feature>
<evidence type="ECO:0000259" key="16">
    <source>
        <dbReference type="PROSITE" id="PS51116"/>
    </source>
</evidence>
<feature type="disulfide bond" evidence="13">
    <location>
        <begin position="396"/>
        <end position="408"/>
    </location>
</feature>
<evidence type="ECO:0000256" key="7">
    <source>
        <dbReference type="ARBA" id="ARBA00022889"/>
    </source>
</evidence>
<feature type="disulfide bond" evidence="13">
    <location>
        <begin position="398"/>
        <end position="415"/>
    </location>
</feature>
<dbReference type="FunFam" id="2.10.25.10:FF:000090">
    <property type="entry name" value="laminin subunit alpha"/>
    <property type="match status" value="2"/>
</dbReference>
<dbReference type="SMART" id="SM00181">
    <property type="entry name" value="EGF"/>
    <property type="match status" value="6"/>
</dbReference>
<dbReference type="Gene3D" id="2.60.120.260">
    <property type="entry name" value="Galactose-binding domain-like"/>
    <property type="match status" value="1"/>
</dbReference>
<dbReference type="InterPro" id="IPR002049">
    <property type="entry name" value="LE_dom"/>
</dbReference>
<reference evidence="18 19" key="1">
    <citation type="journal article" date="2008" name="Nature">
        <title>The Trichoplax genome and the nature of placozoans.</title>
        <authorList>
            <person name="Srivastava M."/>
            <person name="Begovic E."/>
            <person name="Chapman J."/>
            <person name="Putnam N.H."/>
            <person name="Hellsten U."/>
            <person name="Kawashima T."/>
            <person name="Kuo A."/>
            <person name="Mitros T."/>
            <person name="Salamov A."/>
            <person name="Carpenter M.L."/>
            <person name="Signorovitch A.Y."/>
            <person name="Moreno M.A."/>
            <person name="Kamm K."/>
            <person name="Grimwood J."/>
            <person name="Schmutz J."/>
            <person name="Shapiro H."/>
            <person name="Grigoriev I.V."/>
            <person name="Buss L.W."/>
            <person name="Schierwater B."/>
            <person name="Dellaporta S.L."/>
            <person name="Rokhsar D.S."/>
        </authorList>
    </citation>
    <scope>NUCLEOTIDE SEQUENCE [LARGE SCALE GENOMIC DNA]</scope>
    <source>
        <strain evidence="18 19">Grell-BS-1999</strain>
    </source>
</reference>
<accession>B3RUG1</accession>
<dbReference type="FunFam" id="2.10.25.10:FF:001216">
    <property type="entry name" value="Laminin subunit beta-1"/>
    <property type="match status" value="1"/>
</dbReference>
<keyword evidence="4 14" id="KW-0732">Signal</keyword>
<evidence type="ECO:0000256" key="14">
    <source>
        <dbReference type="SAM" id="SignalP"/>
    </source>
</evidence>
<gene>
    <name evidence="18" type="ORF">TRIADDRAFT_24524</name>
</gene>
<dbReference type="InterPro" id="IPR013015">
    <property type="entry name" value="Laminin_IV_B"/>
</dbReference>
<dbReference type="FunFam" id="2.10.25.10:FF:000082">
    <property type="entry name" value="Laminin subunit alpha 1"/>
    <property type="match status" value="1"/>
</dbReference>
<evidence type="ECO:0000256" key="11">
    <source>
        <dbReference type="ARBA" id="ARBA00023292"/>
    </source>
</evidence>
<keyword evidence="5" id="KW-0677">Repeat</keyword>
<dbReference type="EMBL" id="DS985244">
    <property type="protein sequence ID" value="EDV25807.1"/>
    <property type="molecule type" value="Genomic_DNA"/>
</dbReference>
<feature type="disulfide bond" evidence="13">
    <location>
        <begin position="481"/>
        <end position="495"/>
    </location>
</feature>
<dbReference type="FunFam" id="2.10.25.10:FF:000209">
    <property type="entry name" value="Laminin subunit alpha 5"/>
    <property type="match status" value="1"/>
</dbReference>
<feature type="signal peptide" evidence="14">
    <location>
        <begin position="1"/>
        <end position="25"/>
    </location>
</feature>
<feature type="non-terminal residue" evidence="18">
    <location>
        <position position="1161"/>
    </location>
</feature>
<dbReference type="FunFam" id="2.10.25.10:FF:000188">
    <property type="entry name" value="Laminin subunit gamma 2"/>
    <property type="match status" value="1"/>
</dbReference>
<evidence type="ECO:0000256" key="9">
    <source>
        <dbReference type="ARBA" id="ARBA00023157"/>
    </source>
</evidence>
<dbReference type="PANTHER" id="PTHR10574">
    <property type="entry name" value="NETRIN/LAMININ-RELATED"/>
    <property type="match status" value="1"/>
</dbReference>
<dbReference type="FunFam" id="2.10.25.10:FF:000033">
    <property type="entry name" value="Laminin subunit alpha 2"/>
    <property type="match status" value="1"/>
</dbReference>
<feature type="disulfide bond" evidence="13">
    <location>
        <begin position="1101"/>
        <end position="1113"/>
    </location>
</feature>
<feature type="disulfide bond" evidence="13">
    <location>
        <begin position="816"/>
        <end position="825"/>
    </location>
</feature>
<evidence type="ECO:0000259" key="17">
    <source>
        <dbReference type="PROSITE" id="PS51117"/>
    </source>
</evidence>
<dbReference type="Pfam" id="PF21199">
    <property type="entry name" value="LAMININ_IV_B"/>
    <property type="match status" value="1"/>
</dbReference>
<name>B3RUG1_TRIAD</name>
<dbReference type="CDD" id="cd00055">
    <property type="entry name" value="EGF_Lam"/>
    <property type="match status" value="11"/>
</dbReference>
<dbReference type="RefSeq" id="XP_002111840.1">
    <property type="nucleotide sequence ID" value="XM_002111804.1"/>
</dbReference>
<dbReference type="KEGG" id="tad:TRIADDRAFT_24524"/>
<feature type="chain" id="PRO_5002798363" evidence="14">
    <location>
        <begin position="26"/>
        <end position="1161"/>
    </location>
</feature>
<feature type="domain" description="Laminin EGF-like" evidence="15">
    <location>
        <begin position="841"/>
        <end position="890"/>
    </location>
</feature>
<feature type="domain" description="Laminin EGF-like" evidence="15">
    <location>
        <begin position="891"/>
        <end position="951"/>
    </location>
</feature>
<dbReference type="Pfam" id="PF00055">
    <property type="entry name" value="Laminin_N"/>
    <property type="match status" value="1"/>
</dbReference>
<feature type="domain" description="Laminin N-terminal" evidence="17">
    <location>
        <begin position="29"/>
        <end position="266"/>
    </location>
</feature>
<dbReference type="CTD" id="6753053"/>
<dbReference type="GO" id="GO:0009887">
    <property type="term" value="P:animal organ morphogenesis"/>
    <property type="evidence" value="ECO:0000318"/>
    <property type="project" value="GO_Central"/>
</dbReference>
<feature type="disulfide bond" evidence="13">
    <location>
        <begin position="1006"/>
        <end position="1023"/>
    </location>
</feature>
<dbReference type="HOGENOM" id="CLU_001560_2_0_1"/>
<feature type="domain" description="Laminin EGF-like" evidence="15">
    <location>
        <begin position="744"/>
        <end position="793"/>
    </location>
</feature>
<feature type="disulfide bond" evidence="13">
    <location>
        <begin position="417"/>
        <end position="426"/>
    </location>
</feature>
<dbReference type="Pfam" id="PF00053">
    <property type="entry name" value="EGF_laminin"/>
    <property type="match status" value="11"/>
</dbReference>
<comment type="caution">
    <text evidence="13">Lacks conserved residue(s) required for the propagation of feature annotation.</text>
</comment>
<feature type="disulfide bond" evidence="13">
    <location>
        <begin position="976"/>
        <end position="985"/>
    </location>
</feature>
<feature type="domain" description="Laminin EGF-like" evidence="15">
    <location>
        <begin position="1101"/>
        <end position="1147"/>
    </location>
</feature>
<dbReference type="PANTHER" id="PTHR10574:SF375">
    <property type="entry name" value="LAMININ SUBUNIT BETA-1"/>
    <property type="match status" value="1"/>
</dbReference>
<evidence type="ECO:0000256" key="3">
    <source>
        <dbReference type="ARBA" id="ARBA00022530"/>
    </source>
</evidence>
<dbReference type="Gene3D" id="2.10.25.10">
    <property type="entry name" value="Laminin"/>
    <property type="match status" value="11"/>
</dbReference>
<feature type="domain" description="Laminin IV type B" evidence="16">
    <location>
        <begin position="530"/>
        <end position="738"/>
    </location>
</feature>
<dbReference type="Pfam" id="PF24973">
    <property type="entry name" value="EGF_LMN_ATRN"/>
    <property type="match status" value="2"/>
</dbReference>
<sequence>MRHIHSCNFLNYVNLISVKLTTVQCQDCLGKTCYPPSGELLLGRGDQLTATSTCGLNGPQRYCRVSDLDSEKKCFTCDSRPGRNETESHLVSNIVATSDTNRTWWQSENAVERVTLTLDFEAEFQITHLIMTFLTFRPAAMIVSRSKDGGKNWRPYQYFAENCATAFPNIRESINQRTFFSDVICTRRYSQPKPASGGQVVFIAMPPGTTNDYGRSDPRVLDWITVTNIRFEFSKLQTLGEAIGPRYPDNNEKYYYAISSLVVYGSCLCYGHASSCIPMPNTPPAKLNIRDMIHGKCSCQHFTSGTQCNVCLPEYNDQPWIAGYQENKGCSGCKCNNHTSTCSFSSTVYERTNNASGSFCTNCQDNTRGDQCNQCQPNYFQQANKSLDSPDVCARCDCDARGTTNEPCNRLTGTCQCKSNVMGNRCDSCKSSYYGLNDTNPLGCLPCNCYNDGTVDNTVCDVNSGQCSCELNVDGRRCERCKDTYWGLTSPSVQCRPCLCHPTGSYSLSCNDSTGLCPCRKNLVSPRCNQVTANHYYSLMDSIRFEAEEQNASTVQTINHFYDYPYKLYSGTGYRIIQTNGIVRIVISVSYTFMYSLLVRFEPTPGLNNFTITVDIKRPPSGVPINCDIPSSPLKFQNTSVDGAYITIPICFGRDKNYITEIQYINNERVDVPLKLDSIVLWPSLTSLASVELSTTLVKTLASAEAEYCSELLYKPYNVSDLSETCKEVMFTVSNILNDGGLVCDCNPTGTISGTACDKVGGQCRCKKNIFGRRCDKCLPGAYGFGLPDGCRECKCDRQGSTNFESCDANTGQCNCKRNIVGLNCARCQYFYYGFPNCQRCECYGHSASCDQRNGTCLNCLHNTAGPTCNQCRTGFVGTATTGTPNDCVRCECPGGSSGNQFSSTCYYRSTQSRTTIVCENCTTGYTGNNCELCAPGYYGNPTSVGGRCLPCQCNNNINVNEPGSCHNQTGECLKCLYNTGGPSCSQCRPGYYGKALTRTCRPCQCNEYGSVDGNCDPITGQCTCRSNVIGKTCDKCATGFWNITSGKGCQPCSCCRNNSLQANCDAVTGKCSCIKGYSGDKCCDCEDGFWGNPSTTCYACNCNKMGSLSTECDRKTGQCYCIAAAGGFRCDRCADGYQGTFPSCRRCHVCYFDWNKRITD</sequence>
<dbReference type="Proteomes" id="UP000009022">
    <property type="component" value="Unassembled WGS sequence"/>
</dbReference>
<dbReference type="GO" id="GO:0016477">
    <property type="term" value="P:cell migration"/>
    <property type="evidence" value="ECO:0000318"/>
    <property type="project" value="GO_Central"/>
</dbReference>
<dbReference type="InterPro" id="IPR008211">
    <property type="entry name" value="Laminin_N"/>
</dbReference>
<dbReference type="FunFam" id="2.10.25.10:FF:000074">
    <property type="entry name" value="Laminin subunit alpha"/>
    <property type="match status" value="1"/>
</dbReference>
<dbReference type="PROSITE" id="PS51116">
    <property type="entry name" value="LAMININ_IVB"/>
    <property type="match status" value="1"/>
</dbReference>
<evidence type="ECO:0000313" key="18">
    <source>
        <dbReference type="EMBL" id="EDV25807.1"/>
    </source>
</evidence>
<feature type="disulfide bond" evidence="13">
    <location>
        <begin position="922"/>
        <end position="931"/>
    </location>
</feature>
<feature type="disulfide bond" evidence="13">
    <location>
        <begin position="1055"/>
        <end position="1072"/>
    </location>
</feature>
<keyword evidence="9 13" id="KW-1015">Disulfide bond</keyword>
<dbReference type="GO" id="GO:0007411">
    <property type="term" value="P:axon guidance"/>
    <property type="evidence" value="ECO:0000318"/>
    <property type="project" value="GO_Central"/>
</dbReference>